<evidence type="ECO:0000256" key="4">
    <source>
        <dbReference type="ARBA" id="ARBA00022516"/>
    </source>
</evidence>
<evidence type="ECO:0000256" key="6">
    <source>
        <dbReference type="ARBA" id="ARBA00023098"/>
    </source>
</evidence>
<evidence type="ECO:0000256" key="2">
    <source>
        <dbReference type="ARBA" id="ARBA00005194"/>
    </source>
</evidence>
<keyword evidence="6 9" id="KW-0443">Lipid metabolism</keyword>
<dbReference type="PROSITE" id="PS50968">
    <property type="entry name" value="BIOTINYL_LIPOYL"/>
    <property type="match status" value="1"/>
</dbReference>
<organism evidence="12 13">
    <name type="scientific">Pleomorphomonas carboxyditropha</name>
    <dbReference type="NCBI Taxonomy" id="2023338"/>
    <lineage>
        <taxon>Bacteria</taxon>
        <taxon>Pseudomonadati</taxon>
        <taxon>Pseudomonadota</taxon>
        <taxon>Alphaproteobacteria</taxon>
        <taxon>Hyphomicrobiales</taxon>
        <taxon>Pleomorphomonadaceae</taxon>
        <taxon>Pleomorphomonas</taxon>
    </lineage>
</organism>
<dbReference type="PANTHER" id="PTHR45266:SF3">
    <property type="entry name" value="OXALOACETATE DECARBOXYLASE ALPHA CHAIN"/>
    <property type="match status" value="1"/>
</dbReference>
<dbReference type="PROSITE" id="PS00188">
    <property type="entry name" value="BIOTIN"/>
    <property type="match status" value="1"/>
</dbReference>
<proteinExistence type="predicted"/>
<dbReference type="Pfam" id="PF00364">
    <property type="entry name" value="Biotin_lipoyl"/>
    <property type="match status" value="1"/>
</dbReference>
<comment type="function">
    <text evidence="1 9">This protein is a component of the acetyl coenzyme A carboxylase complex; first, biotin carboxylase catalyzes the carboxylation of the carrier protein and then the transcarboxylase transfers the carboxyl group to form malonyl-CoA.</text>
</comment>
<evidence type="ECO:0000256" key="5">
    <source>
        <dbReference type="ARBA" id="ARBA00022832"/>
    </source>
</evidence>
<feature type="region of interest" description="Disordered" evidence="10">
    <location>
        <begin position="39"/>
        <end position="59"/>
    </location>
</feature>
<comment type="caution">
    <text evidence="12">The sequence shown here is derived from an EMBL/GenBank/DDBJ whole genome shotgun (WGS) entry which is preliminary data.</text>
</comment>
<dbReference type="OrthoDB" id="9811735at2"/>
<dbReference type="InterPro" id="IPR000089">
    <property type="entry name" value="Biotin_lipoyl"/>
</dbReference>
<dbReference type="EMBL" id="NQVN01000001">
    <property type="protein sequence ID" value="PIP00713.1"/>
    <property type="molecule type" value="Genomic_DNA"/>
</dbReference>
<dbReference type="UniPathway" id="UPA00094"/>
<keyword evidence="8 9" id="KW-0092">Biotin</keyword>
<gene>
    <name evidence="12" type="ORF">CJ014_01000</name>
</gene>
<evidence type="ECO:0000256" key="7">
    <source>
        <dbReference type="ARBA" id="ARBA00023160"/>
    </source>
</evidence>
<dbReference type="InterPro" id="IPR001882">
    <property type="entry name" value="Biotin_BS"/>
</dbReference>
<feature type="compositionally biased region" description="Low complexity" evidence="10">
    <location>
        <begin position="43"/>
        <end position="59"/>
    </location>
</feature>
<dbReference type="Gene3D" id="2.40.50.100">
    <property type="match status" value="1"/>
</dbReference>
<keyword evidence="5 9" id="KW-0276">Fatty acid metabolism</keyword>
<keyword evidence="4 9" id="KW-0444">Lipid biosynthesis</keyword>
<sequence>MMDDALVDRLVALLHASGLREIEFEEGEVHIRLVKDGKGTVRPEAPAPQAAASAPEPASAQDHLIVAGLTGTFYRSPSPDAPPFVEIGDRVEEGQTIGLLEAMKMLNPIEADRAGRIAAIAAGNDTLVTRGAVLFRLAAPDDPS</sequence>
<comment type="pathway">
    <text evidence="2 9">Lipid metabolism; fatty acid biosynthesis.</text>
</comment>
<keyword evidence="13" id="KW-1185">Reference proteome</keyword>
<dbReference type="PRINTS" id="PR01071">
    <property type="entry name" value="ACOABIOTINCC"/>
</dbReference>
<evidence type="ECO:0000256" key="9">
    <source>
        <dbReference type="RuleBase" id="RU364072"/>
    </source>
</evidence>
<evidence type="ECO:0000313" key="13">
    <source>
        <dbReference type="Proteomes" id="UP000231070"/>
    </source>
</evidence>
<name>A0A2G9X2D8_9HYPH</name>
<dbReference type="RefSeq" id="WP_100078654.1">
    <property type="nucleotide sequence ID" value="NZ_NQVN01000001.1"/>
</dbReference>
<dbReference type="InterPro" id="IPR011053">
    <property type="entry name" value="Single_hybrid_motif"/>
</dbReference>
<dbReference type="InterPro" id="IPR001249">
    <property type="entry name" value="AcCoA_biotinCC"/>
</dbReference>
<dbReference type="CDD" id="cd06850">
    <property type="entry name" value="biotinyl_domain"/>
    <property type="match status" value="1"/>
</dbReference>
<feature type="domain" description="Lipoyl-binding" evidence="11">
    <location>
        <begin position="64"/>
        <end position="138"/>
    </location>
</feature>
<evidence type="ECO:0000259" key="11">
    <source>
        <dbReference type="PROSITE" id="PS50968"/>
    </source>
</evidence>
<dbReference type="Proteomes" id="UP000231070">
    <property type="component" value="Unassembled WGS sequence"/>
</dbReference>
<evidence type="ECO:0000256" key="1">
    <source>
        <dbReference type="ARBA" id="ARBA00003761"/>
    </source>
</evidence>
<dbReference type="AlphaFoldDB" id="A0A2G9X2D8"/>
<dbReference type="SUPFAM" id="SSF51230">
    <property type="entry name" value="Single hybrid motif"/>
    <property type="match status" value="1"/>
</dbReference>
<evidence type="ECO:0000313" key="12">
    <source>
        <dbReference type="EMBL" id="PIP00713.1"/>
    </source>
</evidence>
<keyword evidence="7 9" id="KW-0275">Fatty acid biosynthesis</keyword>
<dbReference type="GO" id="GO:0003989">
    <property type="term" value="F:acetyl-CoA carboxylase activity"/>
    <property type="evidence" value="ECO:0007669"/>
    <property type="project" value="InterPro"/>
</dbReference>
<dbReference type="GO" id="GO:0006633">
    <property type="term" value="P:fatty acid biosynthetic process"/>
    <property type="evidence" value="ECO:0007669"/>
    <property type="project" value="UniProtKB-UniPathway"/>
</dbReference>
<protein>
    <recommendedName>
        <fullName evidence="3 9">Biotin carboxyl carrier protein of acetyl-CoA carboxylase</fullName>
    </recommendedName>
</protein>
<evidence type="ECO:0000256" key="3">
    <source>
        <dbReference type="ARBA" id="ARBA00017562"/>
    </source>
</evidence>
<dbReference type="InterPro" id="IPR050709">
    <property type="entry name" value="Biotin_Carboxyl_Carrier/Decarb"/>
</dbReference>
<dbReference type="GO" id="GO:0009317">
    <property type="term" value="C:acetyl-CoA carboxylase complex"/>
    <property type="evidence" value="ECO:0007669"/>
    <property type="project" value="InterPro"/>
</dbReference>
<accession>A0A2G9X2D8</accession>
<evidence type="ECO:0000256" key="10">
    <source>
        <dbReference type="SAM" id="MobiDB-lite"/>
    </source>
</evidence>
<reference evidence="12 13" key="1">
    <citation type="submission" date="2017-08" db="EMBL/GenBank/DDBJ databases">
        <title>Pleomorphomonas carboxidotrophicus sp. nov., a new mesophilic hydrogenogenic carboxidotroph.</title>
        <authorList>
            <person name="Esquivel-Elizondo S."/>
            <person name="Krajmalnik-Brown R."/>
            <person name="Maldonado J."/>
        </authorList>
    </citation>
    <scope>NUCLEOTIDE SEQUENCE [LARGE SCALE GENOMIC DNA]</scope>
    <source>
        <strain evidence="12 13">SVCO-16</strain>
    </source>
</reference>
<dbReference type="PANTHER" id="PTHR45266">
    <property type="entry name" value="OXALOACETATE DECARBOXYLASE ALPHA CHAIN"/>
    <property type="match status" value="1"/>
</dbReference>
<evidence type="ECO:0000256" key="8">
    <source>
        <dbReference type="ARBA" id="ARBA00023267"/>
    </source>
</evidence>